<proteinExistence type="inferred from homology"/>
<dbReference type="GO" id="GO:0008448">
    <property type="term" value="F:N-acetylglucosamine-6-phosphate deacetylase activity"/>
    <property type="evidence" value="ECO:0007669"/>
    <property type="project" value="UniProtKB-EC"/>
</dbReference>
<feature type="binding site" evidence="11">
    <location>
        <position position="203"/>
    </location>
    <ligand>
        <name>Zn(2+)</name>
        <dbReference type="ChEBI" id="CHEBI:29105"/>
    </ligand>
</feature>
<comment type="caution">
    <text evidence="13">The sequence shown here is derived from an EMBL/GenBank/DDBJ whole genome shotgun (WGS) entry which is preliminary data.</text>
</comment>
<dbReference type="InterPro" id="IPR032466">
    <property type="entry name" value="Metal_Hydrolase"/>
</dbReference>
<comment type="cofactor">
    <cofactor evidence="11">
        <name>a divalent metal cation</name>
        <dbReference type="ChEBI" id="CHEBI:60240"/>
    </cofactor>
    <text evidence="11">Binds 1 divalent metal cation per subunit.</text>
</comment>
<dbReference type="SUPFAM" id="SSF51556">
    <property type="entry name" value="Metallo-dependent hydrolases"/>
    <property type="match status" value="1"/>
</dbReference>
<dbReference type="PANTHER" id="PTHR11113">
    <property type="entry name" value="N-ACETYLGLUCOSAMINE-6-PHOSPHATE DEACETYLASE"/>
    <property type="match status" value="1"/>
</dbReference>
<evidence type="ECO:0000256" key="1">
    <source>
        <dbReference type="ARBA" id="ARBA00010716"/>
    </source>
</evidence>
<organism evidence="13 14">
    <name type="scientific">Pseudolactococcus piscium</name>
    <dbReference type="NCBI Taxonomy" id="1364"/>
    <lineage>
        <taxon>Bacteria</taxon>
        <taxon>Bacillati</taxon>
        <taxon>Bacillota</taxon>
        <taxon>Bacilli</taxon>
        <taxon>Lactobacillales</taxon>
        <taxon>Streptococcaceae</taxon>
        <taxon>Pseudolactococcus</taxon>
    </lineage>
</organism>
<protein>
    <recommendedName>
        <fullName evidence="3">N-acetylglucosamine-6-phosphate deacetylase</fullName>
        <ecNumber evidence="2">3.5.1.25</ecNumber>
    </recommendedName>
</protein>
<dbReference type="Gene3D" id="2.30.40.10">
    <property type="entry name" value="Urease, subunit C, domain 1"/>
    <property type="match status" value="1"/>
</dbReference>
<comment type="catalytic activity">
    <reaction evidence="7">
        <text>N-acetyl-D-glucosamine 6-phosphate + H2O = D-glucosamine 6-phosphate + acetate</text>
        <dbReference type="Rhea" id="RHEA:22936"/>
        <dbReference type="ChEBI" id="CHEBI:15377"/>
        <dbReference type="ChEBI" id="CHEBI:30089"/>
        <dbReference type="ChEBI" id="CHEBI:57513"/>
        <dbReference type="ChEBI" id="CHEBI:58725"/>
        <dbReference type="EC" id="3.5.1.25"/>
    </reaction>
</comment>
<evidence type="ECO:0000256" key="11">
    <source>
        <dbReference type="PIRSR" id="PIRSR038994-3"/>
    </source>
</evidence>
<evidence type="ECO:0000256" key="2">
    <source>
        <dbReference type="ARBA" id="ARBA00011899"/>
    </source>
</evidence>
<gene>
    <name evidence="13" type="ORF">RU86_GL001027</name>
</gene>
<comment type="pathway">
    <text evidence="8">Amino-sugar metabolism; N-acetylneuraminate degradation; D-fructose 6-phosphate from N-acetylneuraminate: step 4/5.</text>
</comment>
<keyword evidence="6 9" id="KW-0119">Carbohydrate metabolism</keyword>
<evidence type="ECO:0000256" key="3">
    <source>
        <dbReference type="ARBA" id="ARBA00018029"/>
    </source>
</evidence>
<feature type="domain" description="Amidohydrolase-related" evidence="12">
    <location>
        <begin position="39"/>
        <end position="364"/>
    </location>
</feature>
<sequence length="371" mass="40251">MEASIFVEGNKINRIVDQYDLRTLDERNEQVIDGKGCLLIPGMIDVHIHGAKNFNMMDGTTESIQAVSRACAETGCTHFLVTSVSATLEELLQMIKQTKQVIGKEEGAKIAGIHLEGPYLNIEKKGMQNAKYLRHPDLNEMAKIFEEADGLIKMMTIAPELPGGIDLINYLKENGVIVAIAHSNASYEEAQKAFESGASHITHCFNAMPVIHHRSPGLVTAALENDDVSVQAIVDGIHLHPGIVRLLFKVKGADKMVLTTDALQAMGVGDGNYLFGGHQVTVKNGVARLKDGTLASSTVTMNKSLENSVAFGIPLANGIQMASTTPAKLLNLASVGEIREGYTADLVLLDKEFNVLRTWISGEIYSKNKNN</sequence>
<dbReference type="CDD" id="cd00854">
    <property type="entry name" value="NagA"/>
    <property type="match status" value="1"/>
</dbReference>
<keyword evidence="14" id="KW-1185">Reference proteome</keyword>
<dbReference type="InterPro" id="IPR006680">
    <property type="entry name" value="Amidohydro-rel"/>
</dbReference>
<evidence type="ECO:0000259" key="12">
    <source>
        <dbReference type="Pfam" id="PF01979"/>
    </source>
</evidence>
<dbReference type="PANTHER" id="PTHR11113:SF14">
    <property type="entry name" value="N-ACETYLGLUCOSAMINE-6-PHOSPHATE DEACETYLASE"/>
    <property type="match status" value="1"/>
</dbReference>
<dbReference type="FunFam" id="3.20.20.140:FF:000004">
    <property type="entry name" value="N-acetylglucosamine-6-phosphate deacetylase"/>
    <property type="match status" value="1"/>
</dbReference>
<dbReference type="SUPFAM" id="SSF51338">
    <property type="entry name" value="Composite domain of metallo-dependent hydrolases"/>
    <property type="match status" value="1"/>
</dbReference>
<evidence type="ECO:0000256" key="4">
    <source>
        <dbReference type="ARBA" id="ARBA00022723"/>
    </source>
</evidence>
<dbReference type="PIRSF" id="PIRSF038994">
    <property type="entry name" value="NagA"/>
    <property type="match status" value="1"/>
</dbReference>
<dbReference type="NCBIfam" id="TIGR00221">
    <property type="entry name" value="nagA"/>
    <property type="match status" value="1"/>
</dbReference>
<dbReference type="InterPro" id="IPR011059">
    <property type="entry name" value="Metal-dep_hydrolase_composite"/>
</dbReference>
<reference evidence="13 14" key="1">
    <citation type="submission" date="2014-12" db="EMBL/GenBank/DDBJ databases">
        <title>Draft genome sequences of 10 type strains of Lactococcus.</title>
        <authorList>
            <person name="Sun Z."/>
            <person name="Zhong Z."/>
            <person name="Liu W."/>
            <person name="Zhang W."/>
            <person name="Zhang H."/>
        </authorList>
    </citation>
    <scope>NUCLEOTIDE SEQUENCE [LARGE SCALE GENOMIC DNA]</scope>
    <source>
        <strain evidence="13 14">DSM 6634</strain>
    </source>
</reference>
<evidence type="ECO:0000256" key="5">
    <source>
        <dbReference type="ARBA" id="ARBA00022801"/>
    </source>
</evidence>
<feature type="binding site" evidence="11">
    <location>
        <position position="116"/>
    </location>
    <ligand>
        <name>Zn(2+)</name>
        <dbReference type="ChEBI" id="CHEBI:29105"/>
    </ligand>
</feature>
<dbReference type="GO" id="GO:0046872">
    <property type="term" value="F:metal ion binding"/>
    <property type="evidence" value="ECO:0007669"/>
    <property type="project" value="UniProtKB-KW"/>
</dbReference>
<keyword evidence="4 11" id="KW-0479">Metal-binding</keyword>
<accession>A0A2A5S5C0</accession>
<keyword evidence="5 9" id="KW-0378">Hydrolase</keyword>
<feature type="binding site" evidence="11">
    <location>
        <position position="182"/>
    </location>
    <ligand>
        <name>Zn(2+)</name>
        <dbReference type="ChEBI" id="CHEBI:29105"/>
    </ligand>
</feature>
<evidence type="ECO:0000313" key="14">
    <source>
        <dbReference type="Proteomes" id="UP000218282"/>
    </source>
</evidence>
<dbReference type="Gene3D" id="3.20.20.140">
    <property type="entry name" value="Metal-dependent hydrolases"/>
    <property type="match status" value="1"/>
</dbReference>
<dbReference type="EMBL" id="JXJW01000002">
    <property type="protein sequence ID" value="PCS08643.1"/>
    <property type="molecule type" value="Genomic_DNA"/>
</dbReference>
<dbReference type="AlphaFoldDB" id="A0A2A5S5C0"/>
<feature type="active site" description="Proton donor/acceptor" evidence="10">
    <location>
        <position position="261"/>
    </location>
</feature>
<comment type="similarity">
    <text evidence="1 9">Belongs to the metallo-dependent hydrolases superfamily. NagA family.</text>
</comment>
<evidence type="ECO:0000256" key="8">
    <source>
        <dbReference type="ARBA" id="ARBA00060590"/>
    </source>
</evidence>
<evidence type="ECO:0000256" key="9">
    <source>
        <dbReference type="PIRNR" id="PIRNR038994"/>
    </source>
</evidence>
<evidence type="ECO:0000313" key="13">
    <source>
        <dbReference type="EMBL" id="PCS08643.1"/>
    </source>
</evidence>
<dbReference type="EC" id="3.5.1.25" evidence="2"/>
<dbReference type="Proteomes" id="UP000218282">
    <property type="component" value="Unassembled WGS sequence"/>
</dbReference>
<dbReference type="Pfam" id="PF01979">
    <property type="entry name" value="Amidohydro_1"/>
    <property type="match status" value="1"/>
</dbReference>
<evidence type="ECO:0000256" key="10">
    <source>
        <dbReference type="PIRSR" id="PIRSR038994-1"/>
    </source>
</evidence>
<dbReference type="InterPro" id="IPR003764">
    <property type="entry name" value="GlcNAc_6-P_deAcase"/>
</dbReference>
<evidence type="ECO:0000256" key="6">
    <source>
        <dbReference type="ARBA" id="ARBA00023277"/>
    </source>
</evidence>
<name>A0A2A5S5C0_9LACT</name>
<evidence type="ECO:0000256" key="7">
    <source>
        <dbReference type="ARBA" id="ARBA00047647"/>
    </source>
</evidence>
<dbReference type="GO" id="GO:0006046">
    <property type="term" value="P:N-acetylglucosamine catabolic process"/>
    <property type="evidence" value="ECO:0007669"/>
    <property type="project" value="TreeGrafter"/>
</dbReference>